<feature type="disulfide bond" evidence="12">
    <location>
        <begin position="1039"/>
        <end position="1054"/>
    </location>
</feature>
<evidence type="ECO:0000256" key="13">
    <source>
        <dbReference type="PROSITE-ProRule" id="PRU00196"/>
    </source>
</evidence>
<dbReference type="PROSITE" id="PS00135">
    <property type="entry name" value="TRYPSIN_SER"/>
    <property type="match status" value="1"/>
</dbReference>
<evidence type="ECO:0000256" key="3">
    <source>
        <dbReference type="ARBA" id="ARBA00022692"/>
    </source>
</evidence>
<dbReference type="GO" id="GO:0016020">
    <property type="term" value="C:membrane"/>
    <property type="evidence" value="ECO:0007669"/>
    <property type="project" value="UniProtKB-SubCell"/>
</dbReference>
<dbReference type="PROSITE" id="PS00420">
    <property type="entry name" value="SRCR_1"/>
    <property type="match status" value="1"/>
</dbReference>
<dbReference type="SUPFAM" id="SSF57414">
    <property type="entry name" value="Hairpin loop containing domain-like"/>
    <property type="match status" value="1"/>
</dbReference>
<keyword evidence="11" id="KW-0325">Glycoprotein</keyword>
<dbReference type="InterPro" id="IPR023415">
    <property type="entry name" value="LDLR_class-A_CS"/>
</dbReference>
<dbReference type="InterPro" id="IPR002172">
    <property type="entry name" value="LDrepeatLR_classA_rpt"/>
</dbReference>
<dbReference type="SUPFAM" id="SSF57625">
    <property type="entry name" value="Invertebrate chitin-binding proteins"/>
    <property type="match status" value="3"/>
</dbReference>
<dbReference type="PROSITE" id="PS50068">
    <property type="entry name" value="LDLRA_2"/>
    <property type="match status" value="3"/>
</dbReference>
<keyword evidence="10 13" id="KW-1015">Disulfide bond</keyword>
<feature type="disulfide bond" evidence="12">
    <location>
        <begin position="1158"/>
        <end position="1173"/>
    </location>
</feature>
<feature type="domain" description="Peptidase S1" evidence="16">
    <location>
        <begin position="1493"/>
        <end position="1732"/>
    </location>
</feature>
<keyword evidence="2 14" id="KW-0645">Protease</keyword>
<dbReference type="Gene3D" id="2.170.140.10">
    <property type="entry name" value="Chitin binding domain"/>
    <property type="match status" value="3"/>
</dbReference>
<reference evidence="20 21" key="1">
    <citation type="submission" date="2024-05" db="EMBL/GenBank/DDBJ databases">
        <title>Genetic variation in Jamaican populations of the coffee berry borer (Hypothenemus hampei).</title>
        <authorList>
            <person name="Errbii M."/>
            <person name="Myrie A."/>
        </authorList>
    </citation>
    <scope>NUCLEOTIDE SEQUENCE [LARGE SCALE GENOMIC DNA]</scope>
    <source>
        <strain evidence="20">JA-Hopewell-2020-01-JO</strain>
        <tissue evidence="20">Whole body</tissue>
    </source>
</reference>
<dbReference type="InterPro" id="IPR001190">
    <property type="entry name" value="SRCR"/>
</dbReference>
<dbReference type="Pfam" id="PF00530">
    <property type="entry name" value="SRCR"/>
    <property type="match status" value="2"/>
</dbReference>
<evidence type="ECO:0000256" key="5">
    <source>
        <dbReference type="ARBA" id="ARBA00022737"/>
    </source>
</evidence>
<evidence type="ECO:0000256" key="12">
    <source>
        <dbReference type="PROSITE-ProRule" id="PRU00124"/>
    </source>
</evidence>
<keyword evidence="8" id="KW-1133">Transmembrane helix</keyword>
<feature type="domain" description="Apple" evidence="19">
    <location>
        <begin position="1054"/>
        <end position="1135"/>
    </location>
</feature>
<dbReference type="PROSITE" id="PS01209">
    <property type="entry name" value="LDLRA_1"/>
    <property type="match status" value="2"/>
</dbReference>
<evidence type="ECO:0000259" key="17">
    <source>
        <dbReference type="PROSITE" id="PS50287"/>
    </source>
</evidence>
<feature type="domain" description="Chitin-binding type-2" evidence="18">
    <location>
        <begin position="139"/>
        <end position="195"/>
    </location>
</feature>
<feature type="disulfide bond" evidence="13">
    <location>
        <begin position="1405"/>
        <end position="1415"/>
    </location>
</feature>
<dbReference type="EMBL" id="JBDJPC010000005">
    <property type="protein sequence ID" value="KAL1502427.1"/>
    <property type="molecule type" value="Genomic_DNA"/>
</dbReference>
<comment type="caution">
    <text evidence="13">Lacks conserved residue(s) required for the propagation of feature annotation.</text>
</comment>
<feature type="region of interest" description="Disordered" evidence="15">
    <location>
        <begin position="872"/>
        <end position="911"/>
    </location>
</feature>
<dbReference type="PANTHER" id="PTHR24258">
    <property type="entry name" value="SERINE PROTEASE-RELATED"/>
    <property type="match status" value="1"/>
</dbReference>
<dbReference type="CDD" id="cd01099">
    <property type="entry name" value="PAN_AP_HGF"/>
    <property type="match status" value="1"/>
</dbReference>
<evidence type="ECO:0000256" key="11">
    <source>
        <dbReference type="ARBA" id="ARBA00023180"/>
    </source>
</evidence>
<dbReference type="InterPro" id="IPR009003">
    <property type="entry name" value="Peptidase_S1_PA"/>
</dbReference>
<dbReference type="SUPFAM" id="SSF56487">
    <property type="entry name" value="SRCR-like"/>
    <property type="match status" value="2"/>
</dbReference>
<dbReference type="FunFam" id="3.10.250.10:FF:000016">
    <property type="entry name" value="Scavenger receptor cysteine-rich protein type 12"/>
    <property type="match status" value="1"/>
</dbReference>
<dbReference type="Gene3D" id="2.40.10.10">
    <property type="entry name" value="Trypsin-like serine proteases"/>
    <property type="match status" value="1"/>
</dbReference>
<dbReference type="GO" id="GO:0008236">
    <property type="term" value="F:serine-type peptidase activity"/>
    <property type="evidence" value="ECO:0007669"/>
    <property type="project" value="UniProtKB-KW"/>
</dbReference>
<dbReference type="PRINTS" id="PR00258">
    <property type="entry name" value="SPERACTRCPTR"/>
</dbReference>
<feature type="region of interest" description="Disordered" evidence="15">
    <location>
        <begin position="718"/>
        <end position="741"/>
    </location>
</feature>
<dbReference type="PRINTS" id="PR00261">
    <property type="entry name" value="LDLRECEPTOR"/>
</dbReference>
<sequence>MHFMLNVLSGAITFTTLGIVVSIYTPNDTYSTPRAYTNGIKIKSSHYKTLTEPYYHSNYSKVYVHNKNYTSSLLDDSSTNGQSSYQASEVHPVYISQEKKEKIKNVLKEHNTNVVEKDTLNSRVVYKRKIEKNKNIEVFNRCPQGATGQFVYEAACNQYLDCWNGRGGPRNCAPGTLFNPKTLECDFPDKVDCLTGLSGNSLSLQRSAKLQNFQQAKCPDDFSGLIPNYTDCSKFIQCNSGIQTPRDCPPGTLFDTNLNVCNHDREVTCFSSERNSKSKVKEQYGGSTDVSGIRSQAYMVQTNQQSRRQFWGQYNLGQDATNYGVKQTAHGYPTSNCDPTNPYCDSGSYVISGNNIYNNKKTQNSPPNTQPIHGQHGTAYVEYVMCNPSVEDCVTFQQGTYMLGPKGALCDPASQQCGRGTVYTPSTRTPQTTNRKQNPGTYFIKYVICDTSQADCSLFQKGVVEAAYGSSGVIIVNPDNISDNSEGKFSRCDPQNCRSPQYFSSGQNCRCDPVNSGYHESQAPCNPLSQDCSQRNTNSDNSFQQWGASQPCNPRYQDCTHVGTNPSNGFQQACNPLYQDCSHRNINHNSGAQPTGIRQSCNPLYQNCHDQASKGYDQRPANRQNTHIASTTNYKKVCPSGDENCYQKNNSPKCPSRFQGITKHPTNCKKFLNCANGITYIQDCAPGTLFNPILNICDFPYNVDCKDDEEVTTLGYPQGNWGSETTQQNSNTQQGHYPNPDYNRPFEYNQQYYGNSYGGGQSYGNCQNHECKSNTQHQGVQYNNCRGFQCLFNSSGHNNGYGGCKGSACRNDNSNSQQENIHYGDYNFHSTSTIPSVIPLTRPTNYDSARNRDQNGCFGYQCRTTPTSRLFNGQQQSYNYPSTTTTETSRWPQQYGVSHQQSPSTVTDESPHIMKIPHRPNQHRVQPINKQDRVTSGGFNNKKSVDYIDIFDPNESRNIAYATTTKKSVKSQEKQIWPPPYSDIATTDVNADYVFEYEDGEPVTLAPENIHVEKKKKSRCSDTDFMCSKRSCVSKNFVCDNVEDCSDGKDEKYCQNYLDEFKAYNNSRLDVLEKQRWDNVTYATCALLCMDNQKFECKSFNYRKIDKACFLTNENIGSSGGLKEYHPCDYYERKSTSLDCSEMHKCPNGKCLTSDQVCDGYDDCGDRADEKDCRASDFGYSVKLAGAEGSNEGRIEVTVFSKTGYICDDQFTITDAEILCKELGFELGALEVKGNSYYAKDLRENHTLYMMDDIECLGNETSIMHCDFAGWGIHNCADGEIAGVVCKTYQETCSEDYWKCDSGNECVRMPFLCDGYDDCTDNSDEASHHCDAPTSFRLINGTNPREGRLEIRHNDIWGSVCDDDFNEDAAKIVCRSLGYTGSAFVKKDGFFGQSNGPIWLDQVSCKGNESNLEQCAHWDWGKHNCDHSEDVGVVCSNNIEIEPKRTLNNYNKNVASTATVSDLETNDSSVAITSCGYRKDNIFIDSDAVHFRVLQGSVATPGEYPWQAALKIKGEYKSAHWCGAVVIASKWVLTAAHCLEGFPKGAYVIVAGEYDIDENEGTEQQAYIEEYYIHEDFRKGHKMANDIAMVLLKGKGFKLTQDIQPICLPRENANYERDLNCTISGFGTIETGRTVYSHKLRAAWIPVQKIDVCKMAHIYGENIGEGMICAGDLTGGVDACDGDSGGPLACLDEGVFTLYGITSWGQRCGYANKPGVYVKVSYYKKWIENIMKLHS</sequence>
<keyword evidence="21" id="KW-1185">Reference proteome</keyword>
<dbReference type="GO" id="GO:0006508">
    <property type="term" value="P:proteolysis"/>
    <property type="evidence" value="ECO:0007669"/>
    <property type="project" value="UniProtKB-KW"/>
</dbReference>
<dbReference type="InterPro" id="IPR001254">
    <property type="entry name" value="Trypsin_dom"/>
</dbReference>
<dbReference type="SMART" id="SM00473">
    <property type="entry name" value="PAN_AP"/>
    <property type="match status" value="1"/>
</dbReference>
<keyword evidence="3" id="KW-0812">Transmembrane</keyword>
<dbReference type="InterPro" id="IPR003609">
    <property type="entry name" value="Pan_app"/>
</dbReference>
<keyword evidence="5" id="KW-0677">Repeat</keyword>
<feature type="domain" description="SRCR" evidence="17">
    <location>
        <begin position="1336"/>
        <end position="1436"/>
    </location>
</feature>
<feature type="disulfide bond" evidence="13">
    <location>
        <begin position="1256"/>
        <end position="1266"/>
    </location>
</feature>
<evidence type="ECO:0000256" key="2">
    <source>
        <dbReference type="ARBA" id="ARBA00022670"/>
    </source>
</evidence>
<dbReference type="PANTHER" id="PTHR24258:SF128">
    <property type="entry name" value="TEQUILA, ISOFORM G"/>
    <property type="match status" value="1"/>
</dbReference>
<evidence type="ECO:0000256" key="14">
    <source>
        <dbReference type="RuleBase" id="RU363034"/>
    </source>
</evidence>
<dbReference type="SMART" id="SM00202">
    <property type="entry name" value="SR"/>
    <property type="match status" value="2"/>
</dbReference>
<feature type="disulfide bond" evidence="12">
    <location>
        <begin position="1146"/>
        <end position="1164"/>
    </location>
</feature>
<evidence type="ECO:0000256" key="7">
    <source>
        <dbReference type="ARBA" id="ARBA00022825"/>
    </source>
</evidence>
<dbReference type="CDD" id="cd00112">
    <property type="entry name" value="LDLa"/>
    <property type="match status" value="3"/>
</dbReference>
<evidence type="ECO:0000256" key="6">
    <source>
        <dbReference type="ARBA" id="ARBA00022801"/>
    </source>
</evidence>
<feature type="disulfide bond" evidence="13">
    <location>
        <begin position="1374"/>
        <end position="1435"/>
    </location>
</feature>
<dbReference type="PROSITE" id="PS50240">
    <property type="entry name" value="TRYPSIN_DOM"/>
    <property type="match status" value="1"/>
</dbReference>
<comment type="caution">
    <text evidence="20">The sequence shown here is derived from an EMBL/GenBank/DDBJ whole genome shotgun (WGS) entry which is preliminary data.</text>
</comment>
<evidence type="ECO:0000313" key="20">
    <source>
        <dbReference type="EMBL" id="KAL1502427.1"/>
    </source>
</evidence>
<feature type="compositionally biased region" description="Polar residues" evidence="15">
    <location>
        <begin position="872"/>
        <end position="908"/>
    </location>
</feature>
<accession>A0ABD1EUG2</accession>
<dbReference type="FunFam" id="2.40.10.10:FF:000003">
    <property type="entry name" value="Transmembrane serine protease 3"/>
    <property type="match status" value="1"/>
</dbReference>
<dbReference type="FunFam" id="3.10.250.10:FF:000026">
    <property type="entry name" value="Tequila, isoform D"/>
    <property type="match status" value="1"/>
</dbReference>
<keyword evidence="4" id="KW-0732">Signal</keyword>
<feature type="compositionally biased region" description="Low complexity" evidence="15">
    <location>
        <begin position="725"/>
        <end position="734"/>
    </location>
</feature>
<keyword evidence="6 14" id="KW-0378">Hydrolase</keyword>
<feature type="disulfide bond" evidence="13">
    <location>
        <begin position="1361"/>
        <end position="1425"/>
    </location>
</feature>
<feature type="domain" description="Chitin-binding type-2" evidence="18">
    <location>
        <begin position="651"/>
        <end position="707"/>
    </location>
</feature>
<dbReference type="InterPro" id="IPR033116">
    <property type="entry name" value="TRYPSIN_SER"/>
</dbReference>
<keyword evidence="7 14" id="KW-0720">Serine protease</keyword>
<gene>
    <name evidence="20" type="ORF">ABEB36_007568</name>
</gene>
<dbReference type="InterPro" id="IPR036772">
    <property type="entry name" value="SRCR-like_dom_sf"/>
</dbReference>
<name>A0ABD1EUG2_HYPHA</name>
<dbReference type="InterPro" id="IPR043504">
    <property type="entry name" value="Peptidase_S1_PA_chymotrypsin"/>
</dbReference>
<feature type="disulfide bond" evidence="12">
    <location>
        <begin position="1027"/>
        <end position="1045"/>
    </location>
</feature>
<evidence type="ECO:0000256" key="1">
    <source>
        <dbReference type="ARBA" id="ARBA00004167"/>
    </source>
</evidence>
<dbReference type="PROSITE" id="PS50948">
    <property type="entry name" value="PAN"/>
    <property type="match status" value="1"/>
</dbReference>
<proteinExistence type="predicted"/>
<dbReference type="PROSITE" id="PS00134">
    <property type="entry name" value="TRYPSIN_HIS"/>
    <property type="match status" value="1"/>
</dbReference>
<dbReference type="Gene3D" id="3.50.4.10">
    <property type="entry name" value="Hepatocyte Growth Factor"/>
    <property type="match status" value="1"/>
</dbReference>
<evidence type="ECO:0000259" key="16">
    <source>
        <dbReference type="PROSITE" id="PS50240"/>
    </source>
</evidence>
<dbReference type="SMART" id="SM00494">
    <property type="entry name" value="ChtBD2"/>
    <property type="match status" value="3"/>
</dbReference>
<dbReference type="SUPFAM" id="SSF57424">
    <property type="entry name" value="LDL receptor-like module"/>
    <property type="match status" value="3"/>
</dbReference>
<dbReference type="Gene3D" id="4.10.400.10">
    <property type="entry name" value="Low-density Lipoprotein Receptor"/>
    <property type="match status" value="3"/>
</dbReference>
<dbReference type="InterPro" id="IPR002557">
    <property type="entry name" value="Chitin-bd_dom"/>
</dbReference>
<evidence type="ECO:0000256" key="8">
    <source>
        <dbReference type="ARBA" id="ARBA00022989"/>
    </source>
</evidence>
<evidence type="ECO:0000313" key="21">
    <source>
        <dbReference type="Proteomes" id="UP001566132"/>
    </source>
</evidence>
<dbReference type="SUPFAM" id="SSF50494">
    <property type="entry name" value="Trypsin-like serine proteases"/>
    <property type="match status" value="1"/>
</dbReference>
<dbReference type="Gene3D" id="3.10.250.10">
    <property type="entry name" value="SRCR-like domain"/>
    <property type="match status" value="2"/>
</dbReference>
<feature type="domain" description="SRCR" evidence="17">
    <location>
        <begin position="1182"/>
        <end position="1287"/>
    </location>
</feature>
<dbReference type="PROSITE" id="PS50287">
    <property type="entry name" value="SRCR_2"/>
    <property type="match status" value="2"/>
</dbReference>
<organism evidence="20 21">
    <name type="scientific">Hypothenemus hampei</name>
    <name type="common">Coffee berry borer</name>
    <dbReference type="NCBI Taxonomy" id="57062"/>
    <lineage>
        <taxon>Eukaryota</taxon>
        <taxon>Metazoa</taxon>
        <taxon>Ecdysozoa</taxon>
        <taxon>Arthropoda</taxon>
        <taxon>Hexapoda</taxon>
        <taxon>Insecta</taxon>
        <taxon>Pterygota</taxon>
        <taxon>Neoptera</taxon>
        <taxon>Endopterygota</taxon>
        <taxon>Coleoptera</taxon>
        <taxon>Polyphaga</taxon>
        <taxon>Cucujiformia</taxon>
        <taxon>Curculionidae</taxon>
        <taxon>Scolytinae</taxon>
        <taxon>Hypothenemus</taxon>
    </lineage>
</organism>
<evidence type="ECO:0000256" key="15">
    <source>
        <dbReference type="SAM" id="MobiDB-lite"/>
    </source>
</evidence>
<dbReference type="SMART" id="SM00192">
    <property type="entry name" value="LDLa"/>
    <property type="match status" value="3"/>
</dbReference>
<dbReference type="InterPro" id="IPR036055">
    <property type="entry name" value="LDL_receptor-like_sf"/>
</dbReference>
<dbReference type="Pfam" id="PF01607">
    <property type="entry name" value="CBM_14"/>
    <property type="match status" value="3"/>
</dbReference>
<evidence type="ECO:0000259" key="18">
    <source>
        <dbReference type="PROSITE" id="PS50940"/>
    </source>
</evidence>
<feature type="disulfide bond" evidence="12">
    <location>
        <begin position="1020"/>
        <end position="1032"/>
    </location>
</feature>
<evidence type="ECO:0000259" key="19">
    <source>
        <dbReference type="PROSITE" id="PS50948"/>
    </source>
</evidence>
<dbReference type="Pfam" id="PF00057">
    <property type="entry name" value="Ldl_recept_a"/>
    <property type="match status" value="2"/>
</dbReference>
<comment type="subcellular location">
    <subcellularLocation>
        <location evidence="1">Membrane</location>
        <topology evidence="1">Single-pass membrane protein</topology>
    </subcellularLocation>
</comment>
<dbReference type="CDD" id="cd00190">
    <property type="entry name" value="Tryp_SPc"/>
    <property type="match status" value="1"/>
</dbReference>
<evidence type="ECO:0000256" key="9">
    <source>
        <dbReference type="ARBA" id="ARBA00023136"/>
    </source>
</evidence>
<keyword evidence="9" id="KW-0472">Membrane</keyword>
<evidence type="ECO:0000256" key="10">
    <source>
        <dbReference type="ARBA" id="ARBA00023157"/>
    </source>
</evidence>
<dbReference type="InterPro" id="IPR036508">
    <property type="entry name" value="Chitin-bd_dom_sf"/>
</dbReference>
<dbReference type="PROSITE" id="PS50940">
    <property type="entry name" value="CHIT_BIND_II"/>
    <property type="match status" value="3"/>
</dbReference>
<dbReference type="SMART" id="SM00020">
    <property type="entry name" value="Tryp_SPc"/>
    <property type="match status" value="1"/>
</dbReference>
<evidence type="ECO:0000256" key="4">
    <source>
        <dbReference type="ARBA" id="ARBA00022729"/>
    </source>
</evidence>
<dbReference type="Proteomes" id="UP001566132">
    <property type="component" value="Unassembled WGS sequence"/>
</dbReference>
<dbReference type="Pfam" id="PF00089">
    <property type="entry name" value="Trypsin"/>
    <property type="match status" value="1"/>
</dbReference>
<feature type="domain" description="Chitin-binding type-2" evidence="18">
    <location>
        <begin position="215"/>
        <end position="271"/>
    </location>
</feature>
<protein>
    <submittedName>
        <fullName evidence="20">Uncharacterized protein</fullName>
    </submittedName>
</protein>
<dbReference type="InterPro" id="IPR018114">
    <property type="entry name" value="TRYPSIN_HIS"/>
</dbReference>